<comment type="similarity">
    <text evidence="1">Belongs to the mTERF family.</text>
</comment>
<organism evidence="4 5">
    <name type="scientific">Centaurea solstitialis</name>
    <name type="common">yellow star-thistle</name>
    <dbReference type="NCBI Taxonomy" id="347529"/>
    <lineage>
        <taxon>Eukaryota</taxon>
        <taxon>Viridiplantae</taxon>
        <taxon>Streptophyta</taxon>
        <taxon>Embryophyta</taxon>
        <taxon>Tracheophyta</taxon>
        <taxon>Spermatophyta</taxon>
        <taxon>Magnoliopsida</taxon>
        <taxon>eudicotyledons</taxon>
        <taxon>Gunneridae</taxon>
        <taxon>Pentapetalae</taxon>
        <taxon>asterids</taxon>
        <taxon>campanulids</taxon>
        <taxon>Asterales</taxon>
        <taxon>Asteraceae</taxon>
        <taxon>Carduoideae</taxon>
        <taxon>Cardueae</taxon>
        <taxon>Centaureinae</taxon>
        <taxon>Centaurea</taxon>
    </lineage>
</organism>
<proteinExistence type="inferred from homology"/>
<evidence type="ECO:0000313" key="5">
    <source>
        <dbReference type="Proteomes" id="UP001172457"/>
    </source>
</evidence>
<accession>A0AA38WRL1</accession>
<dbReference type="Gene3D" id="1.25.70.10">
    <property type="entry name" value="Transcription termination factor 3, mitochondrial"/>
    <property type="match status" value="2"/>
</dbReference>
<dbReference type="AlphaFoldDB" id="A0AA38WRL1"/>
<protein>
    <recommendedName>
        <fullName evidence="6">Mitochondrial transcription termination factor</fullName>
    </recommendedName>
</protein>
<dbReference type="InterPro" id="IPR038538">
    <property type="entry name" value="MTERF_sf"/>
</dbReference>
<dbReference type="Proteomes" id="UP001172457">
    <property type="component" value="Chromosome 2"/>
</dbReference>
<evidence type="ECO:0000256" key="1">
    <source>
        <dbReference type="ARBA" id="ARBA00007692"/>
    </source>
</evidence>
<dbReference type="GO" id="GO:0003676">
    <property type="term" value="F:nucleic acid binding"/>
    <property type="evidence" value="ECO:0007669"/>
    <property type="project" value="InterPro"/>
</dbReference>
<sequence>MLSIRSIHGEIPKSFLLNSSSFFHHLLHYSTTSPPNDLQPHFMVDYLIDSLNFSKQEAISASTKIRHLKSTKNSQSVIDFLRTYNLSESDVKSIVLAQPNILLRKVDKTLEPKFKILSQIGLSGSDLASAIKRDPNLLVRGLHTSIIPAIRLLRKILGTNEKILKVIKRSHWPFYGKSFRTNVVLMAEFGVSDKDLERVILRNPRLVNQNPARLEEKLVEVEKEFGITRGSPMFSYGLSAICSQKRSHLQKKFELFKGFGWCDSDIYAIAKSQPLCFTHSEERLSKGLEFFMAEVGCLPSWLATRGSLLMYSLEKRVKPRYQVFKVLEEKGVKKKEFHSFLCLSDLDFVKQVVEKHKEAIPDDIKRITSSIPRSKSPNIDRGRVEGNARLIATYFSDNPTYPEEMFKRRFRMSKNLFIRIVYDLNTRYPYFQQQYDAAGLLSFSPLQKCTAALRQLAYGITGDAFDEYVRMGDSTTRQYLNNFVLGIIQMYGKVYLRRPTYEDIQQLYAAHEERHRFPGMLGSLDCMHWEWANCPVAWQGQYHRGDKPHPSVILEAAASQDAWI</sequence>
<keyword evidence="2" id="KW-0805">Transcription regulation</keyword>
<gene>
    <name evidence="4" type="ORF">OSB04_005699</name>
</gene>
<dbReference type="PANTHER" id="PTHR47150">
    <property type="entry name" value="OS12G0169200 PROTEIN"/>
    <property type="match status" value="1"/>
</dbReference>
<dbReference type="EMBL" id="JARYMX010000002">
    <property type="protein sequence ID" value="KAJ9560539.1"/>
    <property type="molecule type" value="Genomic_DNA"/>
</dbReference>
<keyword evidence="2" id="KW-0806">Transcription termination</keyword>
<evidence type="ECO:0000256" key="2">
    <source>
        <dbReference type="ARBA" id="ARBA00022472"/>
    </source>
</evidence>
<dbReference type="FunFam" id="1.25.70.10:FF:000001">
    <property type="entry name" value="Mitochondrial transcription termination factor-like"/>
    <property type="match status" value="1"/>
</dbReference>
<evidence type="ECO:0008006" key="6">
    <source>
        <dbReference type="Google" id="ProtNLM"/>
    </source>
</evidence>
<evidence type="ECO:0000313" key="4">
    <source>
        <dbReference type="EMBL" id="KAJ9560539.1"/>
    </source>
</evidence>
<keyword evidence="3" id="KW-0809">Transit peptide</keyword>
<keyword evidence="2" id="KW-0804">Transcription</keyword>
<evidence type="ECO:0000256" key="3">
    <source>
        <dbReference type="ARBA" id="ARBA00022946"/>
    </source>
</evidence>
<keyword evidence="5" id="KW-1185">Reference proteome</keyword>
<dbReference type="InterPro" id="IPR006912">
    <property type="entry name" value="Harbinger_derived_prot"/>
</dbReference>
<dbReference type="InterPro" id="IPR003690">
    <property type="entry name" value="MTERF"/>
</dbReference>
<name>A0AA38WRL1_9ASTR</name>
<dbReference type="SMART" id="SM00733">
    <property type="entry name" value="Mterf"/>
    <property type="match status" value="6"/>
</dbReference>
<comment type="caution">
    <text evidence="4">The sequence shown here is derived from an EMBL/GenBank/DDBJ whole genome shotgun (WGS) entry which is preliminary data.</text>
</comment>
<dbReference type="Pfam" id="PF02536">
    <property type="entry name" value="mTERF"/>
    <property type="match status" value="1"/>
</dbReference>
<dbReference type="PANTHER" id="PTHR47150:SF4">
    <property type="entry name" value="HARBINGER TRANSPOSASE-DERIVED PROTEIN-RELATED"/>
    <property type="match status" value="1"/>
</dbReference>
<reference evidence="4" key="1">
    <citation type="submission" date="2023-03" db="EMBL/GenBank/DDBJ databases">
        <title>Chromosome-scale reference genome and RAD-based genetic map of yellow starthistle (Centaurea solstitialis) reveal putative structural variation and QTLs associated with invader traits.</title>
        <authorList>
            <person name="Reatini B."/>
            <person name="Cang F.A."/>
            <person name="Jiang Q."/>
            <person name="Mckibben M.T.W."/>
            <person name="Barker M.S."/>
            <person name="Rieseberg L.H."/>
            <person name="Dlugosch K.M."/>
        </authorList>
    </citation>
    <scope>NUCLEOTIDE SEQUENCE</scope>
    <source>
        <strain evidence="4">CAN-66</strain>
        <tissue evidence="4">Leaf</tissue>
    </source>
</reference>
<dbReference type="GO" id="GO:0006353">
    <property type="term" value="P:DNA-templated transcription termination"/>
    <property type="evidence" value="ECO:0007669"/>
    <property type="project" value="UniProtKB-KW"/>
</dbReference>
<dbReference type="Pfam" id="PF04827">
    <property type="entry name" value="Plant_tran"/>
    <property type="match status" value="1"/>
</dbReference>